<dbReference type="GO" id="GO:0008713">
    <property type="term" value="F:ADP-heptose-lipopolysaccharide heptosyltransferase activity"/>
    <property type="evidence" value="ECO:0007669"/>
    <property type="project" value="TreeGrafter"/>
</dbReference>
<evidence type="ECO:0000256" key="1">
    <source>
        <dbReference type="ARBA" id="ARBA00022676"/>
    </source>
</evidence>
<dbReference type="AlphaFoldDB" id="A0A1W1ZGP3"/>
<dbReference type="Proteomes" id="UP000192756">
    <property type="component" value="Unassembled WGS sequence"/>
</dbReference>
<dbReference type="EMBL" id="FWXT01000001">
    <property type="protein sequence ID" value="SMC47533.1"/>
    <property type="molecule type" value="Genomic_DNA"/>
</dbReference>
<dbReference type="Gene3D" id="3.40.50.2000">
    <property type="entry name" value="Glycogen Phosphorylase B"/>
    <property type="match status" value="2"/>
</dbReference>
<dbReference type="CDD" id="cd03789">
    <property type="entry name" value="GT9_LPS_heptosyltransferase"/>
    <property type="match status" value="1"/>
</dbReference>
<dbReference type="PANTHER" id="PTHR30160:SF22">
    <property type="entry name" value="LIPOPOLYSACCHARIDE CORE BIOSYNTHESIS PROTEIN"/>
    <property type="match status" value="1"/>
</dbReference>
<organism evidence="3 4">
    <name type="scientific">Pedobacter africanus</name>
    <dbReference type="NCBI Taxonomy" id="151894"/>
    <lineage>
        <taxon>Bacteria</taxon>
        <taxon>Pseudomonadati</taxon>
        <taxon>Bacteroidota</taxon>
        <taxon>Sphingobacteriia</taxon>
        <taxon>Sphingobacteriales</taxon>
        <taxon>Sphingobacteriaceae</taxon>
        <taxon>Pedobacter</taxon>
    </lineage>
</organism>
<gene>
    <name evidence="3" type="ORF">SAMN04488524_0712</name>
</gene>
<evidence type="ECO:0000313" key="3">
    <source>
        <dbReference type="EMBL" id="SMC47533.1"/>
    </source>
</evidence>
<dbReference type="InterPro" id="IPR002201">
    <property type="entry name" value="Glyco_trans_9"/>
</dbReference>
<keyword evidence="4" id="KW-1185">Reference proteome</keyword>
<proteinExistence type="predicted"/>
<dbReference type="GO" id="GO:0009244">
    <property type="term" value="P:lipopolysaccharide core region biosynthetic process"/>
    <property type="evidence" value="ECO:0007669"/>
    <property type="project" value="TreeGrafter"/>
</dbReference>
<dbReference type="RefSeq" id="WP_084237024.1">
    <property type="nucleotide sequence ID" value="NZ_FWXT01000001.1"/>
</dbReference>
<dbReference type="InterPro" id="IPR051199">
    <property type="entry name" value="LPS_LOS_Heptosyltrfase"/>
</dbReference>
<dbReference type="Pfam" id="PF01075">
    <property type="entry name" value="Glyco_transf_9"/>
    <property type="match status" value="1"/>
</dbReference>
<dbReference type="OrthoDB" id="9768048at2"/>
<sequence>MTGSGKILVIRFSAMGDVAMTAPVLREFTRNYPEIEFLVVSRAMFKPFFENIPNLIFYPFEPKKKHKGLLGLVRLFITLRKQHITAVADLHNNLRSKVLSFLFFLTGIKIATLDKGRNEKKQLTRKKDKLLRPLKLTVVRYAEVFNALGYPFELKNQLTSPLAEPLNAEAFSFIPYPKTKKWIGVSPFAQHQQKVYPLQKMEIVLMALAGSGHQLFIFGGSEAEKEIACQWEQKHANITSAVKKLNLEDELKLISNLDIMLSMDSSGMHLASLKNIPVVSVWGATHPYAGFLGYGQSEKNAVQIDLYCRPCSVYGNRPCYRGDFACMNNLSESNVIQTVLNKLSDA</sequence>
<evidence type="ECO:0000256" key="2">
    <source>
        <dbReference type="ARBA" id="ARBA00022679"/>
    </source>
</evidence>
<dbReference type="SUPFAM" id="SSF53756">
    <property type="entry name" value="UDP-Glycosyltransferase/glycogen phosphorylase"/>
    <property type="match status" value="1"/>
</dbReference>
<protein>
    <submittedName>
        <fullName evidence="3">ADP-heptose:LPS heptosyltransferase</fullName>
    </submittedName>
</protein>
<dbReference type="STRING" id="151894.SAMN04488524_0712"/>
<reference evidence="4" key="1">
    <citation type="submission" date="2017-04" db="EMBL/GenBank/DDBJ databases">
        <authorList>
            <person name="Varghese N."/>
            <person name="Submissions S."/>
        </authorList>
    </citation>
    <scope>NUCLEOTIDE SEQUENCE [LARGE SCALE GENOMIC DNA]</scope>
    <source>
        <strain evidence="4">DSM 12126</strain>
    </source>
</reference>
<dbReference type="PANTHER" id="PTHR30160">
    <property type="entry name" value="TETRAACYLDISACCHARIDE 4'-KINASE-RELATED"/>
    <property type="match status" value="1"/>
</dbReference>
<accession>A0A1W1ZGP3</accession>
<evidence type="ECO:0000313" key="4">
    <source>
        <dbReference type="Proteomes" id="UP000192756"/>
    </source>
</evidence>
<dbReference type="GO" id="GO:0005829">
    <property type="term" value="C:cytosol"/>
    <property type="evidence" value="ECO:0007669"/>
    <property type="project" value="TreeGrafter"/>
</dbReference>
<name>A0A1W1ZGP3_9SPHI</name>
<keyword evidence="1" id="KW-0328">Glycosyltransferase</keyword>
<keyword evidence="2 3" id="KW-0808">Transferase</keyword>